<dbReference type="AlphaFoldDB" id="A0A543CIW6"/>
<comment type="caution">
    <text evidence="3">The sequence shown here is derived from an EMBL/GenBank/DDBJ whole genome shotgun (WGS) entry which is preliminary data.</text>
</comment>
<dbReference type="InterPro" id="IPR036388">
    <property type="entry name" value="WH-like_DNA-bd_sf"/>
</dbReference>
<keyword evidence="4" id="KW-1185">Reference proteome</keyword>
<sequence length="554" mass="60210">MAAGVDGVVACTGDAAIEGAHAAFQHRDWAAVIERFAVVEHDRLSADDFRVLGEAAWWTGAGDDSSHALIEAYQRYRDEARPRRAAMMAMLLAAQHRIRGAGAVGSGWLSRARHLLRDEPECKEAGYLLHHETLAATARGEFDDAVERAERLQEIGRRLDSPNLLALGLAAEGRALVKRGDAETGLPLLDEAMLTAIFDDLHLIWMGEVYRQLMDTCHELFDLGRAAEWTRVVCRRFANSLDAVSGRGICGVRRAHLLRMQGRWQEAEDQAALVVGESAHLSSDVVGEAYYELGEIRRLRGDLGGAEDLFRRARALGRDAQPGLALLRLDQGRPGAAVMSIRSALVAKDGNRLARARLCGAQIEIAIAVGDTETMGKAGQELWSASEVYGTSGLRAEAACGYGAISLASGKAEEALGFLHDACRLWQKIGAPYRVARTRLLIALAYRELDDQDAAALEFDAARDGFDRLGAALDARRLLALRRGTRLPAGLTEREAEVLRYVAAGDSNRRIATVLRLSEKTVARHLSNIFTKLGLSSRTAAAGYAFENGLASRP</sequence>
<evidence type="ECO:0000259" key="2">
    <source>
        <dbReference type="PROSITE" id="PS50043"/>
    </source>
</evidence>
<name>A0A543CIW6_9ACTN</name>
<accession>A0A543CIW6</accession>
<protein>
    <submittedName>
        <fullName evidence="3">LuxR family transcriptional regulator</fullName>
    </submittedName>
</protein>
<dbReference type="CDD" id="cd06170">
    <property type="entry name" value="LuxR_C_like"/>
    <property type="match status" value="1"/>
</dbReference>
<evidence type="ECO:0000313" key="3">
    <source>
        <dbReference type="EMBL" id="TQL97038.1"/>
    </source>
</evidence>
<dbReference type="EMBL" id="VFOZ01000001">
    <property type="protein sequence ID" value="TQL97038.1"/>
    <property type="molecule type" value="Genomic_DNA"/>
</dbReference>
<dbReference type="SUPFAM" id="SSF46894">
    <property type="entry name" value="C-terminal effector domain of the bipartite response regulators"/>
    <property type="match status" value="1"/>
</dbReference>
<dbReference type="PRINTS" id="PR00038">
    <property type="entry name" value="HTHLUXR"/>
</dbReference>
<dbReference type="SMART" id="SM00421">
    <property type="entry name" value="HTH_LUXR"/>
    <property type="match status" value="1"/>
</dbReference>
<dbReference type="InterPro" id="IPR000792">
    <property type="entry name" value="Tscrpt_reg_LuxR_C"/>
</dbReference>
<dbReference type="PROSITE" id="PS50043">
    <property type="entry name" value="HTH_LUXR_2"/>
    <property type="match status" value="1"/>
</dbReference>
<dbReference type="PROSITE" id="PS00622">
    <property type="entry name" value="HTH_LUXR_1"/>
    <property type="match status" value="1"/>
</dbReference>
<dbReference type="GO" id="GO:0003677">
    <property type="term" value="F:DNA binding"/>
    <property type="evidence" value="ECO:0007669"/>
    <property type="project" value="UniProtKB-KW"/>
</dbReference>
<dbReference type="PANTHER" id="PTHR43214">
    <property type="entry name" value="TWO-COMPONENT RESPONSE REGULATOR"/>
    <property type="match status" value="1"/>
</dbReference>
<reference evidence="3 4" key="1">
    <citation type="submission" date="2019-06" db="EMBL/GenBank/DDBJ databases">
        <title>Sequencing the genomes of 1000 actinobacteria strains.</title>
        <authorList>
            <person name="Klenk H.-P."/>
        </authorList>
    </citation>
    <scope>NUCLEOTIDE SEQUENCE [LARGE SCALE GENOMIC DNA]</scope>
    <source>
        <strain evidence="3 4">DSM 102200</strain>
    </source>
</reference>
<keyword evidence="1" id="KW-0238">DNA-binding</keyword>
<dbReference type="InterPro" id="IPR039420">
    <property type="entry name" value="WalR-like"/>
</dbReference>
<dbReference type="SUPFAM" id="SSF48452">
    <property type="entry name" value="TPR-like"/>
    <property type="match status" value="1"/>
</dbReference>
<gene>
    <name evidence="3" type="ORF">FB559_2611</name>
</gene>
<dbReference type="Pfam" id="PF00196">
    <property type="entry name" value="GerE"/>
    <property type="match status" value="1"/>
</dbReference>
<dbReference type="GO" id="GO:0006355">
    <property type="term" value="P:regulation of DNA-templated transcription"/>
    <property type="evidence" value="ECO:0007669"/>
    <property type="project" value="InterPro"/>
</dbReference>
<dbReference type="Proteomes" id="UP000316096">
    <property type="component" value="Unassembled WGS sequence"/>
</dbReference>
<feature type="domain" description="HTH luxR-type" evidence="2">
    <location>
        <begin position="484"/>
        <end position="549"/>
    </location>
</feature>
<dbReference type="Gene3D" id="1.25.40.10">
    <property type="entry name" value="Tetratricopeptide repeat domain"/>
    <property type="match status" value="1"/>
</dbReference>
<dbReference type="Gene3D" id="1.10.10.10">
    <property type="entry name" value="Winged helix-like DNA-binding domain superfamily/Winged helix DNA-binding domain"/>
    <property type="match status" value="1"/>
</dbReference>
<dbReference type="InterPro" id="IPR016032">
    <property type="entry name" value="Sig_transdc_resp-reg_C-effctor"/>
</dbReference>
<evidence type="ECO:0000313" key="4">
    <source>
        <dbReference type="Proteomes" id="UP000316096"/>
    </source>
</evidence>
<organism evidence="3 4">
    <name type="scientific">Actinoallomurus bryophytorum</name>
    <dbReference type="NCBI Taxonomy" id="1490222"/>
    <lineage>
        <taxon>Bacteria</taxon>
        <taxon>Bacillati</taxon>
        <taxon>Actinomycetota</taxon>
        <taxon>Actinomycetes</taxon>
        <taxon>Streptosporangiales</taxon>
        <taxon>Thermomonosporaceae</taxon>
        <taxon>Actinoallomurus</taxon>
    </lineage>
</organism>
<evidence type="ECO:0000256" key="1">
    <source>
        <dbReference type="ARBA" id="ARBA00023125"/>
    </source>
</evidence>
<dbReference type="InterPro" id="IPR011990">
    <property type="entry name" value="TPR-like_helical_dom_sf"/>
</dbReference>
<proteinExistence type="predicted"/>